<feature type="transmembrane region" description="Helical" evidence="5">
    <location>
        <begin position="369"/>
        <end position="387"/>
    </location>
</feature>
<feature type="transmembrane region" description="Helical" evidence="5">
    <location>
        <begin position="305"/>
        <end position="324"/>
    </location>
</feature>
<feature type="transmembrane region" description="Helical" evidence="5">
    <location>
        <begin position="336"/>
        <end position="363"/>
    </location>
</feature>
<dbReference type="Pfam" id="PF04932">
    <property type="entry name" value="Wzy_C"/>
    <property type="match status" value="1"/>
</dbReference>
<feature type="domain" description="O-antigen ligase-related" evidence="6">
    <location>
        <begin position="159"/>
        <end position="313"/>
    </location>
</feature>
<protein>
    <submittedName>
        <fullName evidence="7">Membrane protein</fullName>
    </submittedName>
    <submittedName>
        <fullName evidence="8">O-antigen ligase family protein</fullName>
    </submittedName>
</protein>
<keyword evidence="3 5" id="KW-1133">Transmembrane helix</keyword>
<evidence type="ECO:0000256" key="3">
    <source>
        <dbReference type="ARBA" id="ARBA00022989"/>
    </source>
</evidence>
<proteinExistence type="predicted"/>
<reference evidence="7" key="2">
    <citation type="submission" date="2014-07" db="EMBL/GenBank/DDBJ databases">
        <title>Genetics and epidemiology of antimicrobial resistance in B. fragilis group.</title>
        <authorList>
            <person name="Sydenham T.V."/>
            <person name="Hasman H."/>
            <person name="Kemp M."/>
            <person name="Justesen U.S."/>
        </authorList>
    </citation>
    <scope>NUCLEOTIDE SEQUENCE [LARGE SCALE GENOMIC DNA]</scope>
    <source>
        <strain evidence="7">DCMOUH0018B</strain>
    </source>
</reference>
<evidence type="ECO:0000259" key="6">
    <source>
        <dbReference type="Pfam" id="PF04932"/>
    </source>
</evidence>
<keyword evidence="4 5" id="KW-0472">Membrane</keyword>
<dbReference type="EMBL" id="JMZZ02000225">
    <property type="protein sequence ID" value="KFX72812.1"/>
    <property type="molecule type" value="Genomic_DNA"/>
</dbReference>
<dbReference type="InterPro" id="IPR011990">
    <property type="entry name" value="TPR-like_helical_dom_sf"/>
</dbReference>
<evidence type="ECO:0000313" key="7">
    <source>
        <dbReference type="EMBL" id="KFX72812.1"/>
    </source>
</evidence>
<evidence type="ECO:0000313" key="8">
    <source>
        <dbReference type="EMBL" id="MCZ2655061.1"/>
    </source>
</evidence>
<reference evidence="8" key="3">
    <citation type="submission" date="2022-12" db="EMBL/GenBank/DDBJ databases">
        <title>Development of a Multilocus Sequence Typing Scheme for Bacteroides fragilis Based on Whole Genome Sequencing Data and Clinical Application.</title>
        <authorList>
            <person name="Nielsen F.D."/>
            <person name="Justesen U.S."/>
        </authorList>
    </citation>
    <scope>NUCLEOTIDE SEQUENCE</scope>
    <source>
        <strain evidence="8">BF_BC_ODE_DK_2015_2</strain>
    </source>
</reference>
<sequence>MTEMKVDYIHIILRGGLLAIVCTLLSVVWVNDPMLPAGELSGQWAYLAKAAMGTATGLLLLAFVYYKKRYDMGRDFYQVVVWSLIALAASEAVYGLRQLYGFTSSHHSLYSLTGSFFNPGPYSGYLAMVFPLCLDQWLKLRKRINKNWIEWTGYYGALAVLFLILCVLPAGMSRSAWLATIVSGIWVYGVHKSWPVHLKRIWMRKKAKMIAIASALCIVVLVGGVCLFYLKKDSASGRLFMWKISTQAVMEKPFTGYGQGSFALAYGTAQETYFAKGDYSLREELVAGSPEYAFNEYLQIAVERGIPVLFCFLAFVGFCLWRGVGLKRLGACGGIISLLVFAFSSYPMQLPAFVISFVVLLMACVADRFLAWQLVFACVLGISGYYWQQADVYKECKDWANCRMLYQAGAYQSAKEGYERLYPKLKKRGAFLFEYGHCLHKLKEADASILLLKEASTRSCDPMILNIIGKNFQEKGEYAEAEKWLLRSTHLLPGRIYPYYLLAKLYAVPEYLQRDKLQKMAELVLTKEPKVQSTAVREMREEIRKLLVNVSNEKIVKSRKVND</sequence>
<evidence type="ECO:0000256" key="1">
    <source>
        <dbReference type="ARBA" id="ARBA00004141"/>
    </source>
</evidence>
<feature type="transmembrane region" description="Helical" evidence="5">
    <location>
        <begin position="152"/>
        <end position="170"/>
    </location>
</feature>
<dbReference type="EMBL" id="JAPUAC010000009">
    <property type="protein sequence ID" value="MCZ2655061.1"/>
    <property type="molecule type" value="Genomic_DNA"/>
</dbReference>
<feature type="transmembrane region" description="Helical" evidence="5">
    <location>
        <begin position="76"/>
        <end position="96"/>
    </location>
</feature>
<gene>
    <name evidence="7" type="ORF">EE52_0220905</name>
    <name evidence="8" type="ORF">O1422_12900</name>
</gene>
<dbReference type="GO" id="GO:0016020">
    <property type="term" value="C:membrane"/>
    <property type="evidence" value="ECO:0007669"/>
    <property type="project" value="UniProtKB-SubCell"/>
</dbReference>
<keyword evidence="2 5" id="KW-0812">Transmembrane</keyword>
<dbReference type="RefSeq" id="WP_044301887.1">
    <property type="nucleotide sequence ID" value="NZ_CAEUHN010000012.1"/>
</dbReference>
<feature type="transmembrane region" description="Helical" evidence="5">
    <location>
        <begin position="176"/>
        <end position="197"/>
    </location>
</feature>
<name>A0A0I9S571_BACFG</name>
<feature type="transmembrane region" description="Helical" evidence="5">
    <location>
        <begin position="122"/>
        <end position="140"/>
    </location>
</feature>
<dbReference type="SUPFAM" id="SSF48452">
    <property type="entry name" value="TPR-like"/>
    <property type="match status" value="1"/>
</dbReference>
<dbReference type="PATRIC" id="fig|817.53.peg.4316"/>
<dbReference type="Proteomes" id="UP001075704">
    <property type="component" value="Unassembled WGS sequence"/>
</dbReference>
<dbReference type="Gene3D" id="1.25.40.10">
    <property type="entry name" value="Tetratricopeptide repeat domain"/>
    <property type="match status" value="1"/>
</dbReference>
<comment type="subcellular location">
    <subcellularLocation>
        <location evidence="1">Membrane</location>
        <topology evidence="1">Multi-pass membrane protein</topology>
    </subcellularLocation>
</comment>
<evidence type="ECO:0000256" key="2">
    <source>
        <dbReference type="ARBA" id="ARBA00022692"/>
    </source>
</evidence>
<keyword evidence="8" id="KW-0436">Ligase</keyword>
<accession>A0A0I9S571</accession>
<reference evidence="7" key="1">
    <citation type="book" date="2014" name="THE 24TH EUROPEAN CONGRESS OF CLINICAL MICROBIOLOGY AND INFECTIOUS DISEASES" publisher="ECCMID 2014" city="Barcelona, Spain">
        <title>Identification of resistance genes in three multidrug-resistant Bacteroides fragilis isolates by whole genome sequencing.</title>
        <editorList>
            <person name="Unknown"/>
            <person name="A."/>
        </editorList>
        <authorList>
            <person name="Sydenham T.V."/>
            <person name="Hasman H."/>
            <person name="Wang M."/>
            <person name="Soki J."/>
            <person name="Nagy E."/>
            <person name="Justesen U.S."/>
        </authorList>
    </citation>
    <scope>NUCLEOTIDE SEQUENCE</scope>
    <source>
        <strain evidence="7">DCMOUH0018B</strain>
    </source>
</reference>
<comment type="caution">
    <text evidence="7">The sequence shown here is derived from an EMBL/GenBank/DDBJ whole genome shotgun (WGS) entry which is preliminary data.</text>
</comment>
<dbReference type="PANTHER" id="PTHR37422:SF13">
    <property type="entry name" value="LIPOPOLYSACCHARIDE BIOSYNTHESIS PROTEIN PA4999-RELATED"/>
    <property type="match status" value="1"/>
</dbReference>
<dbReference type="GO" id="GO:0016874">
    <property type="term" value="F:ligase activity"/>
    <property type="evidence" value="ECO:0007669"/>
    <property type="project" value="UniProtKB-KW"/>
</dbReference>
<feature type="transmembrane region" description="Helical" evidence="5">
    <location>
        <begin position="43"/>
        <end position="64"/>
    </location>
</feature>
<dbReference type="PANTHER" id="PTHR37422">
    <property type="entry name" value="TEICHURONIC ACID BIOSYNTHESIS PROTEIN TUAE"/>
    <property type="match status" value="1"/>
</dbReference>
<dbReference type="InterPro" id="IPR007016">
    <property type="entry name" value="O-antigen_ligase-rel_domated"/>
</dbReference>
<feature type="transmembrane region" description="Helical" evidence="5">
    <location>
        <begin position="209"/>
        <end position="230"/>
    </location>
</feature>
<feature type="transmembrane region" description="Helical" evidence="5">
    <location>
        <begin position="12"/>
        <end position="31"/>
    </location>
</feature>
<dbReference type="AlphaFoldDB" id="A0A0I9S571"/>
<dbReference type="InterPro" id="IPR051533">
    <property type="entry name" value="WaaL-like"/>
</dbReference>
<organism evidence="7">
    <name type="scientific">Bacteroides fragilis</name>
    <dbReference type="NCBI Taxonomy" id="817"/>
    <lineage>
        <taxon>Bacteria</taxon>
        <taxon>Pseudomonadati</taxon>
        <taxon>Bacteroidota</taxon>
        <taxon>Bacteroidia</taxon>
        <taxon>Bacteroidales</taxon>
        <taxon>Bacteroidaceae</taxon>
        <taxon>Bacteroides</taxon>
    </lineage>
</organism>
<evidence type="ECO:0000256" key="4">
    <source>
        <dbReference type="ARBA" id="ARBA00023136"/>
    </source>
</evidence>
<evidence type="ECO:0000256" key="5">
    <source>
        <dbReference type="SAM" id="Phobius"/>
    </source>
</evidence>